<comment type="similarity">
    <text evidence="2">Belongs to the major facilitator superfamily. Metabolite:H+ Symporter (MHS) family (TC 2.A.1.6) family.</text>
</comment>
<keyword evidence="8" id="KW-0472">Membrane</keyword>
<keyword evidence="11" id="KW-1185">Reference proteome</keyword>
<dbReference type="Pfam" id="PF07690">
    <property type="entry name" value="MFS_1"/>
    <property type="match status" value="1"/>
</dbReference>
<dbReference type="GeneID" id="60546417"/>
<protein>
    <submittedName>
        <fullName evidence="10">Sugar (And other) transporter family protein</fullName>
    </submittedName>
</protein>
<dbReference type="PANTHER" id="PTHR43528">
    <property type="entry name" value="ALPHA-KETOGLUTARATE PERMEASE"/>
    <property type="match status" value="1"/>
</dbReference>
<dbReference type="PROSITE" id="PS00217">
    <property type="entry name" value="SUGAR_TRANSPORT_2"/>
    <property type="match status" value="1"/>
</dbReference>
<evidence type="ECO:0000256" key="8">
    <source>
        <dbReference type="ARBA" id="ARBA00023136"/>
    </source>
</evidence>
<dbReference type="SUPFAM" id="SSF103473">
    <property type="entry name" value="MFS general substrate transporter"/>
    <property type="match status" value="1"/>
</dbReference>
<name>A0AAI8B6W0_9BURK</name>
<dbReference type="Gene3D" id="1.20.1250.20">
    <property type="entry name" value="MFS general substrate transporter like domains"/>
    <property type="match status" value="2"/>
</dbReference>
<evidence type="ECO:0000256" key="6">
    <source>
        <dbReference type="ARBA" id="ARBA00022847"/>
    </source>
</evidence>
<dbReference type="EMBL" id="CP008726">
    <property type="protein sequence ID" value="AIO66847.1"/>
    <property type="molecule type" value="Genomic_DNA"/>
</dbReference>
<dbReference type="PROSITE" id="PS50850">
    <property type="entry name" value="MFS"/>
    <property type="match status" value="1"/>
</dbReference>
<dbReference type="KEGG" id="bok:DM82_863"/>
<dbReference type="FunFam" id="1.20.1250.20:FF:000001">
    <property type="entry name" value="Dicarboxylate MFS transporter"/>
    <property type="match status" value="1"/>
</dbReference>
<dbReference type="InterPro" id="IPR020846">
    <property type="entry name" value="MFS_dom"/>
</dbReference>
<gene>
    <name evidence="10" type="ORF">DM82_863</name>
</gene>
<feature type="domain" description="Major facilitator superfamily (MFS) profile" evidence="9">
    <location>
        <begin position="21"/>
        <end position="431"/>
    </location>
</feature>
<keyword evidence="7" id="KW-1133">Transmembrane helix</keyword>
<evidence type="ECO:0000313" key="10">
    <source>
        <dbReference type="EMBL" id="AIO66847.1"/>
    </source>
</evidence>
<dbReference type="AlphaFoldDB" id="A0AAI8B6W0"/>
<evidence type="ECO:0000256" key="5">
    <source>
        <dbReference type="ARBA" id="ARBA00022692"/>
    </source>
</evidence>
<sequence>MSGALLSGLPQRAQPARGWRTVWAAALGNAFEWFDFTLYGFFAPVIATLLFPAADRLTALLMAVVTFGVGFVMRPVGGIVLGIFADRHGRRPALALTALLMALGTSLIACVPTHAQIGAWAPAIVVLARLLQGFSAGGEMGGATAYLTEIAPLGQRAYYASWIQSGVGFAILCGALLGTLMTTALDTEALHAWGWRVPFLAGMLIGPIGYAIRSRLDETPAFAAVAARGPRRSPLAEVAHGYRRETLVGIALVFLWTVCTYVLLFYMPTYTTQVLGLAPRAGFVACIAGGATLMAAAPLAGRLADRHGGKWLMAGAAAAILVLAYPMFAFIHRVPTVAALVGFQLTFGLLIAGYTGPILAEFTRLFPTAVLSTGLSLAYNLAVMLFGGFAPFFITWLTHALDNALAPAFYVMAAAFVSLIGTLLLRAPAPQAAPLARTTRTARTGGRPWH</sequence>
<keyword evidence="5" id="KW-0812">Transmembrane</keyword>
<keyword evidence="3" id="KW-0813">Transport</keyword>
<proteinExistence type="inferred from homology"/>
<dbReference type="InterPro" id="IPR005829">
    <property type="entry name" value="Sugar_transporter_CS"/>
</dbReference>
<dbReference type="InterPro" id="IPR036259">
    <property type="entry name" value="MFS_trans_sf"/>
</dbReference>
<evidence type="ECO:0000259" key="9">
    <source>
        <dbReference type="PROSITE" id="PS50850"/>
    </source>
</evidence>
<evidence type="ECO:0000256" key="2">
    <source>
        <dbReference type="ARBA" id="ARBA00008240"/>
    </source>
</evidence>
<evidence type="ECO:0000256" key="7">
    <source>
        <dbReference type="ARBA" id="ARBA00022989"/>
    </source>
</evidence>
<dbReference type="RefSeq" id="WP_010112330.1">
    <property type="nucleotide sequence ID" value="NZ_CADEQG010000020.1"/>
</dbReference>
<comment type="subcellular location">
    <subcellularLocation>
        <location evidence="1">Cell membrane</location>
        <topology evidence="1">Multi-pass membrane protein</topology>
    </subcellularLocation>
</comment>
<evidence type="ECO:0000313" key="11">
    <source>
        <dbReference type="Proteomes" id="UP000029424"/>
    </source>
</evidence>
<dbReference type="InterPro" id="IPR011701">
    <property type="entry name" value="MFS"/>
</dbReference>
<accession>A0AAI8B6W0</accession>
<reference evidence="10 11" key="1">
    <citation type="submission" date="2014-06" db="EMBL/GenBank/DDBJ databases">
        <authorList>
            <person name="Bishop-Lilly K.A."/>
            <person name="Broomall S.M."/>
            <person name="Chain P.S."/>
            <person name="Chertkov O."/>
            <person name="Coyne S.R."/>
            <person name="Daligault H.E."/>
            <person name="Davenport K.W."/>
            <person name="Erkkila T."/>
            <person name="Frey K.G."/>
            <person name="Gibbons H.S."/>
            <person name="Gu W."/>
            <person name="Jaissle J."/>
            <person name="Johnson S.L."/>
            <person name="Koroleva G.I."/>
            <person name="Ladner J.T."/>
            <person name="Lo C.-C."/>
            <person name="Minogue T.D."/>
            <person name="Munk C."/>
            <person name="Palacios G.F."/>
            <person name="Redden C.L."/>
            <person name="Rosenzweig C.N."/>
            <person name="Scholz M.B."/>
            <person name="Teshima H."/>
            <person name="Xu Y."/>
        </authorList>
    </citation>
    <scope>NUCLEOTIDE SEQUENCE [LARGE SCALE GENOMIC DNA]</scope>
    <source>
        <strain evidence="10 11">EO147</strain>
    </source>
</reference>
<dbReference type="InterPro" id="IPR051084">
    <property type="entry name" value="H+-coupled_symporters"/>
</dbReference>
<dbReference type="PANTHER" id="PTHR43528:SF8">
    <property type="entry name" value="BLR0239 PROTEIN"/>
    <property type="match status" value="1"/>
</dbReference>
<organism evidence="10 11">
    <name type="scientific">Burkholderia oklahomensis</name>
    <dbReference type="NCBI Taxonomy" id="342113"/>
    <lineage>
        <taxon>Bacteria</taxon>
        <taxon>Pseudomonadati</taxon>
        <taxon>Pseudomonadota</taxon>
        <taxon>Betaproteobacteria</taxon>
        <taxon>Burkholderiales</taxon>
        <taxon>Burkholderiaceae</taxon>
        <taxon>Burkholderia</taxon>
        <taxon>pseudomallei group</taxon>
    </lineage>
</organism>
<dbReference type="GO" id="GO:0015293">
    <property type="term" value="F:symporter activity"/>
    <property type="evidence" value="ECO:0007669"/>
    <property type="project" value="UniProtKB-KW"/>
</dbReference>
<dbReference type="Proteomes" id="UP000029424">
    <property type="component" value="Chromosome 1"/>
</dbReference>
<keyword evidence="6" id="KW-0769">Symport</keyword>
<evidence type="ECO:0000256" key="1">
    <source>
        <dbReference type="ARBA" id="ARBA00004651"/>
    </source>
</evidence>
<evidence type="ECO:0000256" key="4">
    <source>
        <dbReference type="ARBA" id="ARBA00022475"/>
    </source>
</evidence>
<keyword evidence="4" id="KW-1003">Cell membrane</keyword>
<dbReference type="GO" id="GO:0005886">
    <property type="term" value="C:plasma membrane"/>
    <property type="evidence" value="ECO:0007669"/>
    <property type="project" value="UniProtKB-SubCell"/>
</dbReference>
<evidence type="ECO:0000256" key="3">
    <source>
        <dbReference type="ARBA" id="ARBA00022448"/>
    </source>
</evidence>